<dbReference type="GO" id="GO:0008784">
    <property type="term" value="F:alanine racemase activity"/>
    <property type="evidence" value="ECO:0007669"/>
    <property type="project" value="UniProtKB-EC"/>
</dbReference>
<dbReference type="SUPFAM" id="SSF51419">
    <property type="entry name" value="PLP-binding barrel"/>
    <property type="match status" value="1"/>
</dbReference>
<comment type="caution">
    <text evidence="6">The sequence shown here is derived from an EMBL/GenBank/DDBJ whole genome shotgun (WGS) entry which is preliminary data.</text>
</comment>
<feature type="active site" description="Proton acceptor; specific for L-alanine" evidence="4">
    <location>
        <position position="257"/>
    </location>
</feature>
<feature type="domain" description="Alanine racemase C-terminal" evidence="5">
    <location>
        <begin position="236"/>
        <end position="363"/>
    </location>
</feature>
<dbReference type="Pfam" id="PF01168">
    <property type="entry name" value="Ala_racemase_N"/>
    <property type="match status" value="1"/>
</dbReference>
<keyword evidence="7" id="KW-1185">Reference proteome</keyword>
<reference evidence="6 7" key="1">
    <citation type="submission" date="2023-04" db="EMBL/GenBank/DDBJ databases">
        <title>Genome Encyclopedia of Bacteria and Archaea VI: Functional Genomics of Type Strains.</title>
        <authorList>
            <person name="Whitman W."/>
        </authorList>
    </citation>
    <scope>NUCLEOTIDE SEQUENCE [LARGE SCALE GENOMIC DNA]</scope>
    <source>
        <strain evidence="6 7">SG_E_30_P1</strain>
    </source>
</reference>
<evidence type="ECO:0000256" key="1">
    <source>
        <dbReference type="ARBA" id="ARBA00001933"/>
    </source>
</evidence>
<dbReference type="EMBL" id="JARXVQ010000001">
    <property type="protein sequence ID" value="MDH6179947.1"/>
    <property type="molecule type" value="Genomic_DNA"/>
</dbReference>
<feature type="active site" description="Proton acceptor; specific for D-alanine" evidence="4">
    <location>
        <position position="33"/>
    </location>
</feature>
<accession>A0ABT6KJ00</accession>
<dbReference type="InterPro" id="IPR029066">
    <property type="entry name" value="PLP-binding_barrel"/>
</dbReference>
<comment type="function">
    <text evidence="4">Catalyzes the interconversion of L-alanine and D-alanine. May also act on other amino acids.</text>
</comment>
<dbReference type="InterPro" id="IPR011079">
    <property type="entry name" value="Ala_racemase_C"/>
</dbReference>
<dbReference type="RefSeq" id="WP_322132318.1">
    <property type="nucleotide sequence ID" value="NZ_CP085036.1"/>
</dbReference>
<dbReference type="PANTHER" id="PTHR30511:SF0">
    <property type="entry name" value="ALANINE RACEMASE, CATABOLIC-RELATED"/>
    <property type="match status" value="1"/>
</dbReference>
<comment type="catalytic activity">
    <reaction evidence="4">
        <text>L-alanine = D-alanine</text>
        <dbReference type="Rhea" id="RHEA:20249"/>
        <dbReference type="ChEBI" id="CHEBI:57416"/>
        <dbReference type="ChEBI" id="CHEBI:57972"/>
        <dbReference type="EC" id="5.1.1.1"/>
    </reaction>
</comment>
<comment type="similarity">
    <text evidence="4">Belongs to the alanine racemase family.</text>
</comment>
<comment type="cofactor">
    <cofactor evidence="1 4">
        <name>pyridoxal 5'-phosphate</name>
        <dbReference type="ChEBI" id="CHEBI:597326"/>
    </cofactor>
</comment>
<organism evidence="6 7">
    <name type="scientific">Antiquaquibacter oligotrophicus</name>
    <dbReference type="NCBI Taxonomy" id="2880260"/>
    <lineage>
        <taxon>Bacteria</taxon>
        <taxon>Bacillati</taxon>
        <taxon>Actinomycetota</taxon>
        <taxon>Actinomycetes</taxon>
        <taxon>Micrococcales</taxon>
        <taxon>Microbacteriaceae</taxon>
        <taxon>Antiquaquibacter</taxon>
    </lineage>
</organism>
<dbReference type="Gene3D" id="2.40.37.10">
    <property type="entry name" value="Lyase, Ornithine Decarboxylase, Chain A, domain 1"/>
    <property type="match status" value="1"/>
</dbReference>
<dbReference type="InterPro" id="IPR020622">
    <property type="entry name" value="Ala_racemase_pyridoxalP-BS"/>
</dbReference>
<dbReference type="CDD" id="cd00430">
    <property type="entry name" value="PLPDE_III_AR"/>
    <property type="match status" value="1"/>
</dbReference>
<dbReference type="InterPro" id="IPR001608">
    <property type="entry name" value="Ala_racemase_N"/>
</dbReference>
<dbReference type="PROSITE" id="PS00395">
    <property type="entry name" value="ALANINE_RACEMASE"/>
    <property type="match status" value="1"/>
</dbReference>
<evidence type="ECO:0000256" key="3">
    <source>
        <dbReference type="ARBA" id="ARBA00023235"/>
    </source>
</evidence>
<dbReference type="SUPFAM" id="SSF50621">
    <property type="entry name" value="Alanine racemase C-terminal domain-like"/>
    <property type="match status" value="1"/>
</dbReference>
<dbReference type="PANTHER" id="PTHR30511">
    <property type="entry name" value="ALANINE RACEMASE"/>
    <property type="match status" value="1"/>
</dbReference>
<evidence type="ECO:0000313" key="6">
    <source>
        <dbReference type="EMBL" id="MDH6179947.1"/>
    </source>
</evidence>
<evidence type="ECO:0000256" key="2">
    <source>
        <dbReference type="ARBA" id="ARBA00022898"/>
    </source>
</evidence>
<protein>
    <recommendedName>
        <fullName evidence="4">Alanine racemase</fullName>
        <ecNumber evidence="4">5.1.1.1</ecNumber>
    </recommendedName>
</protein>
<dbReference type="Proteomes" id="UP001160142">
    <property type="component" value="Unassembled WGS sequence"/>
</dbReference>
<dbReference type="Pfam" id="PF00842">
    <property type="entry name" value="Ala_racemase_C"/>
    <property type="match status" value="1"/>
</dbReference>
<dbReference type="InterPro" id="IPR009006">
    <property type="entry name" value="Ala_racemase/Decarboxylase_C"/>
</dbReference>
<comment type="pathway">
    <text evidence="4">Amino-acid biosynthesis; D-alanine biosynthesis; D-alanine from L-alanine: step 1/1.</text>
</comment>
<dbReference type="PRINTS" id="PR00992">
    <property type="entry name" value="ALARACEMASE"/>
</dbReference>
<dbReference type="NCBIfam" id="TIGR00492">
    <property type="entry name" value="alr"/>
    <property type="match status" value="1"/>
</dbReference>
<sequence length="363" mass="37467">MSRLATIDLGAISRNVETLRRAAGGVAAMAVVKADGYGHGAVPSARAVLEGGAERLGVATIDEALELREAGIRAPILAWLHETDAAFPTAVAAGIELGVGSLQQLEAVATTAPGAVLHLKADTGLGRGGATATEWPALVEAAAAHERAGLLRVVGVWSHLSNTGEVEDREQLARFDEALDAARSAGLQPEFVHLAATAATLRLPDARFSLVRLGIGCYGLSPFDDVSSLDLGLTPAMTLETTVVSLKRVPAGHGVSYGYRYRTTEETTLALVPLGYADGVPRAASGRAPVAVGGDAFRVAGSIAMDQFIVDVGDAPIAVGDRVVLFGDPSTGVPSADDWAAAAGTINYEIVTRIGSRVTREYV</sequence>
<dbReference type="InterPro" id="IPR000821">
    <property type="entry name" value="Ala_racemase"/>
</dbReference>
<feature type="modified residue" description="N6-(pyridoxal phosphate)lysine" evidence="4">
    <location>
        <position position="33"/>
    </location>
</feature>
<dbReference type="HAMAP" id="MF_01201">
    <property type="entry name" value="Ala_racemase"/>
    <property type="match status" value="1"/>
</dbReference>
<evidence type="ECO:0000259" key="5">
    <source>
        <dbReference type="SMART" id="SM01005"/>
    </source>
</evidence>
<dbReference type="SMART" id="SM01005">
    <property type="entry name" value="Ala_racemase_C"/>
    <property type="match status" value="1"/>
</dbReference>
<dbReference type="Gene3D" id="3.20.20.10">
    <property type="entry name" value="Alanine racemase"/>
    <property type="match status" value="1"/>
</dbReference>
<keyword evidence="2 4" id="KW-0663">Pyridoxal phosphate</keyword>
<gene>
    <name evidence="6" type="ORF">M2152_000129</name>
</gene>
<feature type="binding site" evidence="4">
    <location>
        <position position="305"/>
    </location>
    <ligand>
        <name>substrate</name>
    </ligand>
</feature>
<proteinExistence type="inferred from homology"/>
<keyword evidence="3 4" id="KW-0413">Isomerase</keyword>
<name>A0ABT6KJ00_9MICO</name>
<dbReference type="EC" id="5.1.1.1" evidence="4"/>
<evidence type="ECO:0000256" key="4">
    <source>
        <dbReference type="HAMAP-Rule" id="MF_01201"/>
    </source>
</evidence>
<feature type="binding site" evidence="4">
    <location>
        <position position="127"/>
    </location>
    <ligand>
        <name>substrate</name>
    </ligand>
</feature>
<evidence type="ECO:0000313" key="7">
    <source>
        <dbReference type="Proteomes" id="UP001160142"/>
    </source>
</evidence>